<evidence type="ECO:0000313" key="1">
    <source>
        <dbReference type="EMBL" id="PXX07132.1"/>
    </source>
</evidence>
<dbReference type="Proteomes" id="UP000247515">
    <property type="component" value="Unassembled WGS sequence"/>
</dbReference>
<evidence type="ECO:0000313" key="2">
    <source>
        <dbReference type="Proteomes" id="UP000247515"/>
    </source>
</evidence>
<name>A0ABX5MFN8_9BURK</name>
<feature type="non-terminal residue" evidence="1">
    <location>
        <position position="43"/>
    </location>
</feature>
<reference evidence="1 2" key="1">
    <citation type="submission" date="2018-05" db="EMBL/GenBank/DDBJ databases">
        <title>Genomic Encyclopedia of Type Strains, Phase IV (KMG-V): Genome sequencing to study the core and pangenomes of soil and plant-associated prokaryotes.</title>
        <authorList>
            <person name="Whitman W."/>
        </authorList>
    </citation>
    <scope>NUCLEOTIDE SEQUENCE [LARGE SCALE GENOMIC DNA]</scope>
    <source>
        <strain evidence="1 2">SIr-6563</strain>
    </source>
</reference>
<comment type="caution">
    <text evidence="1">The sequence shown here is derived from an EMBL/GenBank/DDBJ whole genome shotgun (WGS) entry which is preliminary data.</text>
</comment>
<accession>A0ABX5MFN8</accession>
<gene>
    <name evidence="1" type="ORF">C7400_1311</name>
</gene>
<protein>
    <submittedName>
        <fullName evidence="1">Uncharacterized protein</fullName>
    </submittedName>
</protein>
<proteinExistence type="predicted"/>
<keyword evidence="2" id="KW-1185">Reference proteome</keyword>
<organism evidence="1 2">
    <name type="scientific">Paraburkholderia tropica</name>
    <dbReference type="NCBI Taxonomy" id="92647"/>
    <lineage>
        <taxon>Bacteria</taxon>
        <taxon>Pseudomonadati</taxon>
        <taxon>Pseudomonadota</taxon>
        <taxon>Betaproteobacteria</taxon>
        <taxon>Burkholderiales</taxon>
        <taxon>Burkholderiaceae</taxon>
        <taxon>Paraburkholderia</taxon>
    </lineage>
</organism>
<dbReference type="EMBL" id="QJJV01000031">
    <property type="protein sequence ID" value="PXX07132.1"/>
    <property type="molecule type" value="Genomic_DNA"/>
</dbReference>
<sequence>MPPQHASYIHKRKRHFVAAWTELQPVSKVMSVTSSDGDYFGHT</sequence>